<comment type="caution">
    <text evidence="1">The sequence shown here is derived from an EMBL/GenBank/DDBJ whole genome shotgun (WGS) entry which is preliminary data.</text>
</comment>
<dbReference type="AlphaFoldDB" id="A0A645A6V5"/>
<evidence type="ECO:0000313" key="1">
    <source>
        <dbReference type="EMBL" id="MPM48899.1"/>
    </source>
</evidence>
<proteinExistence type="predicted"/>
<accession>A0A645A6V5</accession>
<gene>
    <name evidence="1" type="ORF">SDC9_95626</name>
</gene>
<reference evidence="1" key="1">
    <citation type="submission" date="2019-08" db="EMBL/GenBank/DDBJ databases">
        <authorList>
            <person name="Kucharzyk K."/>
            <person name="Murdoch R.W."/>
            <person name="Higgins S."/>
            <person name="Loffler F."/>
        </authorList>
    </citation>
    <scope>NUCLEOTIDE SEQUENCE</scope>
</reference>
<protein>
    <submittedName>
        <fullName evidence="1">Uncharacterized protein</fullName>
    </submittedName>
</protein>
<sequence length="193" mass="21317">MPSPKKFRQTLSDCGVSPDVIRAMNEGFEGVDDASPQAVRAAYFKHASDVMDAALPFETKRDLMDQNGCCKSGAREKASKAFFREHKELALNEKLPLIAAVPNMGRPVLNADGTITIHAVTYRVGERFACACPNYNRLKRDYPVSRTYCLCCAGHFRYHYEIMLGVKLTLRSVDSSPLDTGGAEPCVMTFAVV</sequence>
<name>A0A645A6V5_9ZZZZ</name>
<dbReference type="EMBL" id="VSSQ01012300">
    <property type="protein sequence ID" value="MPM48899.1"/>
    <property type="molecule type" value="Genomic_DNA"/>
</dbReference>
<organism evidence="1">
    <name type="scientific">bioreactor metagenome</name>
    <dbReference type="NCBI Taxonomy" id="1076179"/>
    <lineage>
        <taxon>unclassified sequences</taxon>
        <taxon>metagenomes</taxon>
        <taxon>ecological metagenomes</taxon>
    </lineage>
</organism>